<accession>A0A8H5QC81</accession>
<protein>
    <submittedName>
        <fullName evidence="2">Uncharacterized protein</fullName>
    </submittedName>
</protein>
<feature type="compositionally biased region" description="Low complexity" evidence="1">
    <location>
        <begin position="263"/>
        <end position="277"/>
    </location>
</feature>
<proteinExistence type="predicted"/>
<evidence type="ECO:0000256" key="1">
    <source>
        <dbReference type="SAM" id="MobiDB-lite"/>
    </source>
</evidence>
<evidence type="ECO:0000313" key="3">
    <source>
        <dbReference type="Proteomes" id="UP000547976"/>
    </source>
</evidence>
<feature type="compositionally biased region" description="Basic and acidic residues" evidence="1">
    <location>
        <begin position="494"/>
        <end position="520"/>
    </location>
</feature>
<reference evidence="2 3" key="1">
    <citation type="submission" date="2020-05" db="EMBL/GenBank/DDBJ databases">
        <title>Identification and distribution of gene clusters putatively required for synthesis of sphingolipid metabolism inhibitors in phylogenetically diverse species of the filamentous fungus Fusarium.</title>
        <authorList>
            <person name="Kim H.-S."/>
            <person name="Busman M."/>
            <person name="Brown D.W."/>
            <person name="Divon H."/>
            <person name="Uhlig S."/>
            <person name="Proctor R.H."/>
        </authorList>
    </citation>
    <scope>NUCLEOTIDE SEQUENCE [LARGE SCALE GENOMIC DNA]</scope>
    <source>
        <strain evidence="2 3">NRRL 66333</strain>
    </source>
</reference>
<sequence length="549" mass="60919">MPGSSFSTDAFCNAAEALFRDASHQSIIPRHLVRSYFEAEGDVSQLEILEVIIEYFQDPAPGKRRETFIVSPFNDSINFLVRYGAHSHERSLTILGTSDEIRNVPVWLVQLIDAIFCIMRLRMPSFRPEVFSWSLDQQRLGFTLLALLGRFVHLGTSPSDNRSLSMFPAIQDIRNEGFWDIAGRVSRSQLSGGGLGLVDCSETMEEDQIADDEGESSQAQPRSRARSRSRPALHIDMELRTKSSSHEDKGDLYSDSEQESDQSSETQSETAEFSSQEDSVPDAGVKAPVKARSTPLVPTFTEADLIFPLTQPDELKLVALFAATIQVAQLQTLVYYSREEASYCMATAAIDWASVSIVAEGLAPNDLKGLYAPEVCRQLYESDENAEFRRKALLGPNWEKLRGVSAFEGEQPQEGDPFGLNDVDSGQIVKANAESVLRQRFPAFGLGCPELAKSAIVSERDLAKTLPIRNHKRPARCVGAITLISSTKANVGRDAQKMGDDLDRGCDGSWRRPEDQRCQTEDEADDSDNENSEHGGEDTEKDEDSESWD</sequence>
<feature type="compositionally biased region" description="Basic and acidic residues" evidence="1">
    <location>
        <begin position="233"/>
        <end position="252"/>
    </location>
</feature>
<dbReference type="GeneID" id="59313512"/>
<dbReference type="OrthoDB" id="5100771at2759"/>
<keyword evidence="3" id="KW-1185">Reference proteome</keyword>
<comment type="caution">
    <text evidence="2">The sequence shown here is derived from an EMBL/GenBank/DDBJ whole genome shotgun (WGS) entry which is preliminary data.</text>
</comment>
<gene>
    <name evidence="2" type="ORF">FSUBG_1386</name>
</gene>
<organism evidence="2 3">
    <name type="scientific">Gibberella subglutinans</name>
    <name type="common">Fusarium subglutinans</name>
    <dbReference type="NCBI Taxonomy" id="42677"/>
    <lineage>
        <taxon>Eukaryota</taxon>
        <taxon>Fungi</taxon>
        <taxon>Dikarya</taxon>
        <taxon>Ascomycota</taxon>
        <taxon>Pezizomycotina</taxon>
        <taxon>Sordariomycetes</taxon>
        <taxon>Hypocreomycetidae</taxon>
        <taxon>Hypocreales</taxon>
        <taxon>Nectriaceae</taxon>
        <taxon>Fusarium</taxon>
        <taxon>Fusarium fujikuroi species complex</taxon>
    </lineage>
</organism>
<name>A0A8H5QC81_GIBSU</name>
<dbReference type="EMBL" id="JAAOAV010000007">
    <property type="protein sequence ID" value="KAF5612579.1"/>
    <property type="molecule type" value="Genomic_DNA"/>
</dbReference>
<evidence type="ECO:0000313" key="2">
    <source>
        <dbReference type="EMBL" id="KAF5612579.1"/>
    </source>
</evidence>
<dbReference type="AlphaFoldDB" id="A0A8H5QC81"/>
<dbReference type="Proteomes" id="UP000547976">
    <property type="component" value="Unassembled WGS sequence"/>
</dbReference>
<feature type="compositionally biased region" description="Acidic residues" evidence="1">
    <location>
        <begin position="205"/>
        <end position="215"/>
    </location>
</feature>
<dbReference type="RefSeq" id="XP_036543096.1">
    <property type="nucleotide sequence ID" value="XM_036678794.1"/>
</dbReference>
<feature type="region of interest" description="Disordered" evidence="1">
    <location>
        <begin position="492"/>
        <end position="549"/>
    </location>
</feature>
<feature type="region of interest" description="Disordered" evidence="1">
    <location>
        <begin position="205"/>
        <end position="287"/>
    </location>
</feature>
<feature type="compositionally biased region" description="Acidic residues" evidence="1">
    <location>
        <begin position="539"/>
        <end position="549"/>
    </location>
</feature>
<feature type="compositionally biased region" description="Acidic residues" evidence="1">
    <location>
        <begin position="521"/>
        <end position="530"/>
    </location>
</feature>